<accession>A0A1D9Q8V4</accession>
<dbReference type="AlphaFoldDB" id="A0A1D9Q8V4"/>
<organism evidence="1 2">
    <name type="scientific">Sclerotinia sclerotiorum (strain ATCC 18683 / 1980 / Ss-1)</name>
    <name type="common">White mold</name>
    <name type="synonym">Whetzelinia sclerotiorum</name>
    <dbReference type="NCBI Taxonomy" id="665079"/>
    <lineage>
        <taxon>Eukaryota</taxon>
        <taxon>Fungi</taxon>
        <taxon>Dikarya</taxon>
        <taxon>Ascomycota</taxon>
        <taxon>Pezizomycotina</taxon>
        <taxon>Leotiomycetes</taxon>
        <taxon>Helotiales</taxon>
        <taxon>Sclerotiniaceae</taxon>
        <taxon>Sclerotinia</taxon>
    </lineage>
</organism>
<protein>
    <submittedName>
        <fullName evidence="1">Uncharacterized protein</fullName>
    </submittedName>
</protein>
<dbReference type="EMBL" id="CP017820">
    <property type="protein sequence ID" value="APA11367.1"/>
    <property type="molecule type" value="Genomic_DNA"/>
</dbReference>
<dbReference type="OrthoDB" id="4314040at2759"/>
<dbReference type="InterPro" id="IPR053178">
    <property type="entry name" value="Osmoadaptation_assoc"/>
</dbReference>
<dbReference type="PANTHER" id="PTHR38111:SF11">
    <property type="entry name" value="TRANSCRIPTION FACTOR DOMAIN-CONTAINING PROTEIN-RELATED"/>
    <property type="match status" value="1"/>
</dbReference>
<proteinExistence type="predicted"/>
<reference evidence="2" key="1">
    <citation type="journal article" date="2017" name="Genome Biol. Evol.">
        <title>The complete genome sequence of the phytopathogenic fungus Sclerotinia sclerotiorum reveals insights into the genome architecture of broad host range pathogens.</title>
        <authorList>
            <person name="Derbyshire M."/>
            <person name="Denton-Giles M."/>
            <person name="Hegedus D."/>
            <person name="Seifbarghy S."/>
            <person name="Rollins J."/>
            <person name="van Kan J."/>
            <person name="Seidl M.F."/>
            <person name="Faino L."/>
            <person name="Mbengue M."/>
            <person name="Navaud O."/>
            <person name="Raffaele S."/>
            <person name="Hammond-Kosack K."/>
            <person name="Heard S."/>
            <person name="Oliver R."/>
        </authorList>
    </citation>
    <scope>NUCLEOTIDE SEQUENCE [LARGE SCALE GENOMIC DNA]</scope>
    <source>
        <strain evidence="2">ATCC 18683 / 1980 / Ss-1</strain>
    </source>
</reference>
<dbReference type="VEuPathDB" id="FungiDB:sscle_07g061370"/>
<evidence type="ECO:0000313" key="2">
    <source>
        <dbReference type="Proteomes" id="UP000177798"/>
    </source>
</evidence>
<evidence type="ECO:0000313" key="1">
    <source>
        <dbReference type="EMBL" id="APA11367.1"/>
    </source>
</evidence>
<name>A0A1D9Q8V4_SCLS1</name>
<dbReference type="PANTHER" id="PTHR38111">
    <property type="entry name" value="ZN(2)-C6 FUNGAL-TYPE DOMAIN-CONTAINING PROTEIN-RELATED"/>
    <property type="match status" value="1"/>
</dbReference>
<dbReference type="Proteomes" id="UP000177798">
    <property type="component" value="Chromosome 7"/>
</dbReference>
<gene>
    <name evidence="1" type="ORF">sscle_07g061370</name>
</gene>
<sequence>MNRKPRSEDHCIDDTQIARILSNKTTTVTGAFISVLEVKDTRYDIGVYGNFLAEIPRRLVTSAALDASVSAIAASYVSMYSGEKSVETLERYGKGLKALRVALNDPKEANSANTICAFYLMMICRSWMAQSDENTNHGEMLIYLLNAGAAQGWKGNFKSELLVTLCVPLIMESIRNPKLQWTARLGKLTEARDNAIGIQSLKLQVLAKVPEYLRNLEIHLPVIKSTYHQMKIDLSTLRHSLENLGRAPHTKTLHSRFQAVYSLILAFTNILNTFLRAFPHDDNSLLPESVAYFDETISLAEDALQYRPSGSSTMPLVPTSAWVATNDSSRRSKVEKLLEEYQSDFSILNWMEIAFWLEARRGSVYASFQNYGVTTAKLSNGI</sequence>